<comment type="caution">
    <text evidence="16">The sequence shown here is derived from an EMBL/GenBank/DDBJ whole genome shotgun (WGS) entry which is preliminary data.</text>
</comment>
<feature type="transmembrane region" description="Helical" evidence="14">
    <location>
        <begin position="7"/>
        <end position="27"/>
    </location>
</feature>
<dbReference type="GO" id="GO:0007601">
    <property type="term" value="P:visual perception"/>
    <property type="evidence" value="ECO:0007669"/>
    <property type="project" value="UniProtKB-KW"/>
</dbReference>
<comment type="subcellular location">
    <subcellularLocation>
        <location evidence="1">Membrane</location>
        <topology evidence="1">Multi-pass membrane protein</topology>
    </subcellularLocation>
</comment>
<proteinExistence type="inferred from homology"/>
<evidence type="ECO:0000256" key="6">
    <source>
        <dbReference type="ARBA" id="ARBA00022989"/>
    </source>
</evidence>
<evidence type="ECO:0000256" key="4">
    <source>
        <dbReference type="ARBA" id="ARBA00022692"/>
    </source>
</evidence>
<dbReference type="Proteomes" id="UP000186922">
    <property type="component" value="Unassembled WGS sequence"/>
</dbReference>
<dbReference type="PROSITE" id="PS00238">
    <property type="entry name" value="OPSIN"/>
    <property type="match status" value="1"/>
</dbReference>
<keyword evidence="10 13" id="KW-0675">Receptor</keyword>
<dbReference type="GO" id="GO:0007602">
    <property type="term" value="P:phototransduction"/>
    <property type="evidence" value="ECO:0007669"/>
    <property type="project" value="UniProtKB-KW"/>
</dbReference>
<evidence type="ECO:0000256" key="7">
    <source>
        <dbReference type="ARBA" id="ARBA00022991"/>
    </source>
</evidence>
<dbReference type="Pfam" id="PF00001">
    <property type="entry name" value="7tm_1"/>
    <property type="match status" value="1"/>
</dbReference>
<keyword evidence="6 14" id="KW-1133">Transmembrane helix</keyword>
<evidence type="ECO:0000313" key="16">
    <source>
        <dbReference type="EMBL" id="GAU92239.1"/>
    </source>
</evidence>
<dbReference type="OrthoDB" id="9996086at2759"/>
<dbReference type="PANTHER" id="PTHR24240">
    <property type="entry name" value="OPSIN"/>
    <property type="match status" value="1"/>
</dbReference>
<keyword evidence="12" id="KW-0844">Vision</keyword>
<dbReference type="GO" id="GO:0016020">
    <property type="term" value="C:membrane"/>
    <property type="evidence" value="ECO:0007669"/>
    <property type="project" value="UniProtKB-SubCell"/>
</dbReference>
<evidence type="ECO:0000256" key="5">
    <source>
        <dbReference type="ARBA" id="ARBA00022925"/>
    </source>
</evidence>
<dbReference type="Gene3D" id="1.20.1070.10">
    <property type="entry name" value="Rhodopsin 7-helix transmembrane proteins"/>
    <property type="match status" value="1"/>
</dbReference>
<dbReference type="PROSITE" id="PS00237">
    <property type="entry name" value="G_PROTEIN_RECEP_F1_1"/>
    <property type="match status" value="1"/>
</dbReference>
<gene>
    <name evidence="16" type="primary">RvY_04346</name>
    <name evidence="16" type="synonym">RvY_04346.2</name>
    <name evidence="16" type="ORF">RvY_04346-2</name>
</gene>
<evidence type="ECO:0000256" key="11">
    <source>
        <dbReference type="ARBA" id="ARBA00023224"/>
    </source>
</evidence>
<keyword evidence="3" id="KW-0716">Sensory transduction</keyword>
<dbReference type="STRING" id="947166.A0A1D1URB3"/>
<keyword evidence="17" id="KW-1185">Reference proteome</keyword>
<protein>
    <recommendedName>
        <fullName evidence="15">G-protein coupled receptors family 1 profile domain-containing protein</fullName>
    </recommendedName>
</protein>
<evidence type="ECO:0000256" key="9">
    <source>
        <dbReference type="ARBA" id="ARBA00023136"/>
    </source>
</evidence>
<evidence type="ECO:0000313" key="17">
    <source>
        <dbReference type="Proteomes" id="UP000186922"/>
    </source>
</evidence>
<evidence type="ECO:0000256" key="1">
    <source>
        <dbReference type="ARBA" id="ARBA00004141"/>
    </source>
</evidence>
<feature type="transmembrane region" description="Helical" evidence="14">
    <location>
        <begin position="79"/>
        <end position="99"/>
    </location>
</feature>
<dbReference type="PROSITE" id="PS50262">
    <property type="entry name" value="G_PROTEIN_RECEP_F1_2"/>
    <property type="match status" value="1"/>
</dbReference>
<evidence type="ECO:0000256" key="8">
    <source>
        <dbReference type="ARBA" id="ARBA00023040"/>
    </source>
</evidence>
<keyword evidence="11 13" id="KW-0807">Transducer</keyword>
<feature type="transmembrane region" description="Helical" evidence="14">
    <location>
        <begin position="127"/>
        <end position="148"/>
    </location>
</feature>
<keyword evidence="4 13" id="KW-0812">Transmembrane</keyword>
<keyword evidence="7" id="KW-0157">Chromophore</keyword>
<evidence type="ECO:0000256" key="13">
    <source>
        <dbReference type="RuleBase" id="RU000688"/>
    </source>
</evidence>
<feature type="transmembrane region" description="Helical" evidence="14">
    <location>
        <begin position="39"/>
        <end position="58"/>
    </location>
</feature>
<comment type="similarity">
    <text evidence="13">Belongs to the G-protein coupled receptor 1 family.</text>
</comment>
<reference evidence="16 17" key="1">
    <citation type="journal article" date="2016" name="Nat. Commun.">
        <title>Extremotolerant tardigrade genome and improved radiotolerance of human cultured cells by tardigrade-unique protein.</title>
        <authorList>
            <person name="Hashimoto T."/>
            <person name="Horikawa D.D."/>
            <person name="Saito Y."/>
            <person name="Kuwahara H."/>
            <person name="Kozuka-Hata H."/>
            <person name="Shin-I T."/>
            <person name="Minakuchi Y."/>
            <person name="Ohishi K."/>
            <person name="Motoyama A."/>
            <person name="Aizu T."/>
            <person name="Enomoto A."/>
            <person name="Kondo K."/>
            <person name="Tanaka S."/>
            <person name="Hara Y."/>
            <person name="Koshikawa S."/>
            <person name="Sagara H."/>
            <person name="Miura T."/>
            <person name="Yokobori S."/>
            <person name="Miyagawa K."/>
            <person name="Suzuki Y."/>
            <person name="Kubo T."/>
            <person name="Oyama M."/>
            <person name="Kohara Y."/>
            <person name="Fujiyama A."/>
            <person name="Arakawa K."/>
            <person name="Katayama T."/>
            <person name="Toyoda A."/>
            <person name="Kunieda T."/>
        </authorList>
    </citation>
    <scope>NUCLEOTIDE SEQUENCE [LARGE SCALE GENOMIC DNA]</scope>
    <source>
        <strain evidence="16 17">YOKOZUNA-1</strain>
    </source>
</reference>
<dbReference type="InterPro" id="IPR000276">
    <property type="entry name" value="GPCR_Rhodpsn"/>
</dbReference>
<dbReference type="PRINTS" id="PR00237">
    <property type="entry name" value="GPCRRHODOPSN"/>
</dbReference>
<dbReference type="GO" id="GO:0004930">
    <property type="term" value="F:G protein-coupled receptor activity"/>
    <property type="evidence" value="ECO:0007669"/>
    <property type="project" value="UniProtKB-KW"/>
</dbReference>
<dbReference type="SUPFAM" id="SSF81321">
    <property type="entry name" value="Family A G protein-coupled receptor-like"/>
    <property type="match status" value="1"/>
</dbReference>
<feature type="non-terminal residue" evidence="16">
    <location>
        <position position="312"/>
    </location>
</feature>
<feature type="transmembrane region" description="Helical" evidence="14">
    <location>
        <begin position="223"/>
        <end position="250"/>
    </location>
</feature>
<keyword evidence="2" id="KW-0600">Photoreceptor protein</keyword>
<organism evidence="16 17">
    <name type="scientific">Ramazzottius varieornatus</name>
    <name type="common">Water bear</name>
    <name type="synonym">Tardigrade</name>
    <dbReference type="NCBI Taxonomy" id="947166"/>
    <lineage>
        <taxon>Eukaryota</taxon>
        <taxon>Metazoa</taxon>
        <taxon>Ecdysozoa</taxon>
        <taxon>Tardigrada</taxon>
        <taxon>Eutardigrada</taxon>
        <taxon>Parachela</taxon>
        <taxon>Hypsibioidea</taxon>
        <taxon>Ramazzottiidae</taxon>
        <taxon>Ramazzottius</taxon>
    </lineage>
</organism>
<evidence type="ECO:0000259" key="15">
    <source>
        <dbReference type="PROSITE" id="PS50262"/>
    </source>
</evidence>
<feature type="domain" description="G-protein coupled receptors family 1 profile" evidence="15">
    <location>
        <begin position="1"/>
        <end position="279"/>
    </location>
</feature>
<dbReference type="GO" id="GO:0009881">
    <property type="term" value="F:photoreceptor activity"/>
    <property type="evidence" value="ECO:0007669"/>
    <property type="project" value="UniProtKB-KW"/>
</dbReference>
<sequence>MLVANLAFADFGLNFFAFPLFAISSFKTKWVFGQLGCDYYVVSGGFFGLLSILTMTSISIDRYCSITRWATWHLSYAQVFRWIAALWVIAFTLIIPPLFGWSRYVIEGIQTSCSFDWLTQEPVEKAYVLYLTVLGFFLPLIVIFVCYVRIIRYVVRHRQVMNTAGFVRVHSSPRLGEIVLNSNQSINVCGVRDDTRNSATLTGIYSEKSLEQRQVIQDNDVKAATTCAIIVVLFVLAWGPYTVVALIGIWGDQSLVTPYSNALPVLFCKTSAVYNPVVYALMNKRFRSVVWSFFQHGYSSGDQRTSGSSCNP</sequence>
<evidence type="ECO:0000256" key="10">
    <source>
        <dbReference type="ARBA" id="ARBA00023170"/>
    </source>
</evidence>
<dbReference type="InterPro" id="IPR050125">
    <property type="entry name" value="GPCR_opsins"/>
</dbReference>
<dbReference type="InterPro" id="IPR017452">
    <property type="entry name" value="GPCR_Rhodpsn_7TM"/>
</dbReference>
<keyword evidence="8 13" id="KW-0297">G-protein coupled receptor</keyword>
<evidence type="ECO:0000256" key="14">
    <source>
        <dbReference type="SAM" id="Phobius"/>
    </source>
</evidence>
<evidence type="ECO:0000256" key="12">
    <source>
        <dbReference type="ARBA" id="ARBA00023305"/>
    </source>
</evidence>
<keyword evidence="5" id="KW-0681">Retinal protein</keyword>
<keyword evidence="9 14" id="KW-0472">Membrane</keyword>
<dbReference type="InterPro" id="IPR027430">
    <property type="entry name" value="Retinal_BS"/>
</dbReference>
<dbReference type="AlphaFoldDB" id="A0A1D1URB3"/>
<evidence type="ECO:0000256" key="3">
    <source>
        <dbReference type="ARBA" id="ARBA00022606"/>
    </source>
</evidence>
<accession>A0A1D1URB3</accession>
<feature type="transmembrane region" description="Helical" evidence="14">
    <location>
        <begin position="262"/>
        <end position="282"/>
    </location>
</feature>
<evidence type="ECO:0000256" key="2">
    <source>
        <dbReference type="ARBA" id="ARBA00022543"/>
    </source>
</evidence>
<name>A0A1D1URB3_RAMVA</name>
<dbReference type="EMBL" id="BDGG01000002">
    <property type="protein sequence ID" value="GAU92239.1"/>
    <property type="molecule type" value="Genomic_DNA"/>
</dbReference>